<name>A0A380JF36_STRDO</name>
<feature type="transmembrane region" description="Helical" evidence="1">
    <location>
        <begin position="52"/>
        <end position="71"/>
    </location>
</feature>
<accession>A0A380JF36</accession>
<evidence type="ECO:0008006" key="4">
    <source>
        <dbReference type="Google" id="ProtNLM"/>
    </source>
</evidence>
<gene>
    <name evidence="2" type="ORF">NCTC11391_00670</name>
</gene>
<organism evidence="2 3">
    <name type="scientific">Streptococcus downei MFe28</name>
    <dbReference type="NCBI Taxonomy" id="764290"/>
    <lineage>
        <taxon>Bacteria</taxon>
        <taxon>Bacillati</taxon>
        <taxon>Bacillota</taxon>
        <taxon>Bacilli</taxon>
        <taxon>Lactobacillales</taxon>
        <taxon>Streptococcaceae</taxon>
        <taxon>Streptococcus</taxon>
    </lineage>
</organism>
<reference evidence="2 3" key="1">
    <citation type="submission" date="2018-06" db="EMBL/GenBank/DDBJ databases">
        <authorList>
            <consortium name="Pathogen Informatics"/>
            <person name="Doyle S."/>
        </authorList>
    </citation>
    <scope>NUCLEOTIDE SEQUENCE [LARGE SCALE GENOMIC DNA]</scope>
    <source>
        <strain evidence="3">NCTC 11391</strain>
    </source>
</reference>
<evidence type="ECO:0000256" key="1">
    <source>
        <dbReference type="SAM" id="Phobius"/>
    </source>
</evidence>
<dbReference type="OrthoDB" id="2237395at2"/>
<sequence>MTRRKILSFICALVWFSQAILHLLILFGAPLGKLFFGGTYEVFPLWLRPANLALFLVWATIGYAYLVYGGLVKSRWQASYAQWIVRLATVFIGLATVFNFFISTSPWEKYLTGSLTAFILLLSLWLISLPQRTHT</sequence>
<feature type="transmembrane region" description="Helical" evidence="1">
    <location>
        <begin position="110"/>
        <end position="129"/>
    </location>
</feature>
<dbReference type="EMBL" id="UHFA01000002">
    <property type="protein sequence ID" value="SUN35636.1"/>
    <property type="molecule type" value="Genomic_DNA"/>
</dbReference>
<dbReference type="Proteomes" id="UP000254082">
    <property type="component" value="Unassembled WGS sequence"/>
</dbReference>
<keyword evidence="1" id="KW-1133">Transmembrane helix</keyword>
<feature type="transmembrane region" description="Helical" evidence="1">
    <location>
        <begin position="83"/>
        <end position="104"/>
    </location>
</feature>
<protein>
    <recommendedName>
        <fullName evidence="4">Integral membrane protein</fullName>
    </recommendedName>
</protein>
<evidence type="ECO:0000313" key="3">
    <source>
        <dbReference type="Proteomes" id="UP000254082"/>
    </source>
</evidence>
<keyword evidence="1" id="KW-0812">Transmembrane</keyword>
<dbReference type="AlphaFoldDB" id="A0A380JF36"/>
<keyword evidence="3" id="KW-1185">Reference proteome</keyword>
<dbReference type="RefSeq" id="WP_002999359.1">
    <property type="nucleotide sequence ID" value="NZ_UHFA01000002.1"/>
</dbReference>
<proteinExistence type="predicted"/>
<keyword evidence="1" id="KW-0472">Membrane</keyword>
<evidence type="ECO:0000313" key="2">
    <source>
        <dbReference type="EMBL" id="SUN35636.1"/>
    </source>
</evidence>